<dbReference type="OrthoDB" id="5352317at2759"/>
<dbReference type="Proteomes" id="UP000193689">
    <property type="component" value="Unassembled WGS sequence"/>
</dbReference>
<comment type="caution">
    <text evidence="2">The sequence shown here is derived from an EMBL/GenBank/DDBJ whole genome shotgun (WGS) entry which is preliminary data.</text>
</comment>
<reference evidence="2 3" key="1">
    <citation type="submission" date="2016-07" db="EMBL/GenBank/DDBJ databases">
        <title>Pervasive Adenine N6-methylation of Active Genes in Fungi.</title>
        <authorList>
            <consortium name="DOE Joint Genome Institute"/>
            <person name="Mondo S.J."/>
            <person name="Dannebaum R.O."/>
            <person name="Kuo R.C."/>
            <person name="Labutti K."/>
            <person name="Haridas S."/>
            <person name="Kuo A."/>
            <person name="Salamov A."/>
            <person name="Ahrendt S.R."/>
            <person name="Lipzen A."/>
            <person name="Sullivan W."/>
            <person name="Andreopoulos W.B."/>
            <person name="Clum A."/>
            <person name="Lindquist E."/>
            <person name="Daum C."/>
            <person name="Ramamoorthy G.K."/>
            <person name="Gryganskyi A."/>
            <person name="Culley D."/>
            <person name="Magnuson J.K."/>
            <person name="James T.Y."/>
            <person name="O'Malley M.A."/>
            <person name="Stajich J.E."/>
            <person name="Spatafora J.W."/>
            <person name="Visel A."/>
            <person name="Grigoriev I.V."/>
        </authorList>
    </citation>
    <scope>NUCLEOTIDE SEQUENCE [LARGE SCALE GENOMIC DNA]</scope>
    <source>
        <strain evidence="2 3">CBS 129021</strain>
    </source>
</reference>
<keyword evidence="1" id="KW-0732">Signal</keyword>
<proteinExistence type="predicted"/>
<evidence type="ECO:0008006" key="4">
    <source>
        <dbReference type="Google" id="ProtNLM"/>
    </source>
</evidence>
<keyword evidence="3" id="KW-1185">Reference proteome</keyword>
<name>A0A1Y2EFP4_9PEZI</name>
<protein>
    <recommendedName>
        <fullName evidence="4">Small secreted protein</fullName>
    </recommendedName>
</protein>
<dbReference type="InParanoid" id="A0A1Y2EFP4"/>
<dbReference type="RefSeq" id="XP_040720329.1">
    <property type="nucleotide sequence ID" value="XM_040859472.1"/>
</dbReference>
<dbReference type="GeneID" id="63775684"/>
<dbReference type="EMBL" id="MCFJ01000002">
    <property type="protein sequence ID" value="ORY70379.1"/>
    <property type="molecule type" value="Genomic_DNA"/>
</dbReference>
<evidence type="ECO:0000256" key="1">
    <source>
        <dbReference type="SAM" id="SignalP"/>
    </source>
</evidence>
<gene>
    <name evidence="2" type="ORF">BCR38DRAFT_421880</name>
</gene>
<organism evidence="2 3">
    <name type="scientific">Pseudomassariella vexata</name>
    <dbReference type="NCBI Taxonomy" id="1141098"/>
    <lineage>
        <taxon>Eukaryota</taxon>
        <taxon>Fungi</taxon>
        <taxon>Dikarya</taxon>
        <taxon>Ascomycota</taxon>
        <taxon>Pezizomycotina</taxon>
        <taxon>Sordariomycetes</taxon>
        <taxon>Xylariomycetidae</taxon>
        <taxon>Amphisphaeriales</taxon>
        <taxon>Pseudomassariaceae</taxon>
        <taxon>Pseudomassariella</taxon>
    </lineage>
</organism>
<feature type="signal peptide" evidence="1">
    <location>
        <begin position="1"/>
        <end position="18"/>
    </location>
</feature>
<evidence type="ECO:0000313" key="3">
    <source>
        <dbReference type="Proteomes" id="UP000193689"/>
    </source>
</evidence>
<dbReference type="AlphaFoldDB" id="A0A1Y2EFP4"/>
<evidence type="ECO:0000313" key="2">
    <source>
        <dbReference type="EMBL" id="ORY70379.1"/>
    </source>
</evidence>
<accession>A0A1Y2EFP4</accession>
<sequence>MQFTTALLTAVLSATSLAAPAPIDARATQWTIKSLTRTCTAGTRGTCTWSFNISPTASAVVHCALTTVGDGTHDATKTNGGPVQCGRYSVSTGWSGQFGPGFTTMAVVDQSAKLIGYPSYTDAELAGGKAADKSRKRGVGVSGLINRRIDMHGIG</sequence>
<feature type="chain" id="PRO_5013186449" description="Small secreted protein" evidence="1">
    <location>
        <begin position="19"/>
        <end position="155"/>
    </location>
</feature>